<evidence type="ECO:0000313" key="4">
    <source>
        <dbReference type="Proteomes" id="UP000002312"/>
    </source>
</evidence>
<dbReference type="eggNOG" id="ENOG5031JNZ">
    <property type="taxonomic scope" value="Bacteria"/>
</dbReference>
<organism evidence="3 4">
    <name type="scientific">Bifidobacterium bifidum (strain PRL2010)</name>
    <dbReference type="NCBI Taxonomy" id="702459"/>
    <lineage>
        <taxon>Bacteria</taxon>
        <taxon>Bacillati</taxon>
        <taxon>Actinomycetota</taxon>
        <taxon>Actinomycetes</taxon>
        <taxon>Bifidobacteriales</taxon>
        <taxon>Bifidobacteriaceae</taxon>
        <taxon>Bifidobacterium</taxon>
    </lineage>
</organism>
<name>A0A0H3ECP6_BIFBP</name>
<keyword evidence="2" id="KW-1133">Transmembrane helix</keyword>
<dbReference type="HOGENOM" id="CLU_079319_1_0_11"/>
<feature type="region of interest" description="Disordered" evidence="1">
    <location>
        <begin position="1"/>
        <end position="73"/>
    </location>
</feature>
<dbReference type="PATRIC" id="fig|702459.3.peg.1847"/>
<feature type="transmembrane region" description="Helical" evidence="2">
    <location>
        <begin position="142"/>
        <end position="163"/>
    </location>
</feature>
<feature type="compositionally biased region" description="Low complexity" evidence="1">
    <location>
        <begin position="42"/>
        <end position="56"/>
    </location>
</feature>
<evidence type="ECO:0000256" key="1">
    <source>
        <dbReference type="SAM" id="MobiDB-lite"/>
    </source>
</evidence>
<dbReference type="EMBL" id="CP001840">
    <property type="protein sequence ID" value="ADP36801.1"/>
    <property type="molecule type" value="Genomic_DNA"/>
</dbReference>
<gene>
    <name evidence="3" type="ordered locus">BBPR_1788</name>
</gene>
<keyword evidence="2" id="KW-0472">Membrane</keyword>
<reference evidence="3 4" key="1">
    <citation type="journal article" date="2010" name="Proc. Natl. Acad. Sci. U.S.A.">
        <title>Genome analysis of Bifidobacterium bifidum PRL2010 reveals metabolic pathways for host-derived glycan foraging.</title>
        <authorList>
            <person name="Turroni F."/>
            <person name="Bottacini F."/>
            <person name="Foroni E."/>
            <person name="Mulder I."/>
            <person name="Kim J.H."/>
            <person name="Zomer A."/>
            <person name="Sanchez B."/>
            <person name="Bidossi A."/>
            <person name="Ferrarini A."/>
            <person name="Giubellini V."/>
            <person name="Delledonne M."/>
            <person name="Henrissat B."/>
            <person name="Coutinho P."/>
            <person name="Oggioni M."/>
            <person name="Fitzgerald G.F."/>
            <person name="Mills D."/>
            <person name="Margolles A."/>
            <person name="Kelly D."/>
            <person name="van Sinderen D."/>
            <person name="Ventura M."/>
        </authorList>
    </citation>
    <scope>NUCLEOTIDE SEQUENCE [LARGE SCALE GENOMIC DNA]</scope>
    <source>
        <strain evidence="3 4">PRL2010</strain>
    </source>
</reference>
<sequence>MNRILPSDIRYGAAPAPDQTDVAEAAKVGKPQPNATQPNTGPPSATRPTAAAPSKTQPGATRPGTESAGTISRSDNAVAIVSDLIARGTMPRIDTTPLLTHKDLPGPLSMARLTHFGTLHSLDQTNAYSAEHADTLYGRAMIALKLIPFGTIACALTAAWVWLGGTFPRTVDVISSSHYRADSHGRKIRVFNRKTAPEHVIQVGNLRITTPMRTACDIALLTPGELNEHDACDVLCALFEEYQVSLAQCMQTLDDNHFWPNTQPARELFTSMKHFF</sequence>
<accession>A0A0H3ECP6</accession>
<evidence type="ECO:0000256" key="2">
    <source>
        <dbReference type="SAM" id="Phobius"/>
    </source>
</evidence>
<dbReference type="OrthoDB" id="3239634at2"/>
<protein>
    <submittedName>
        <fullName evidence="3">Uncharacterized protein</fullName>
    </submittedName>
</protein>
<proteinExistence type="predicted"/>
<keyword evidence="2" id="KW-0812">Transmembrane</keyword>
<dbReference type="KEGG" id="bbp:BBPR_1788"/>
<dbReference type="AlphaFoldDB" id="A0A0H3ECP6"/>
<dbReference type="Proteomes" id="UP000002312">
    <property type="component" value="Chromosome"/>
</dbReference>
<evidence type="ECO:0000313" key="3">
    <source>
        <dbReference type="EMBL" id="ADP36801.1"/>
    </source>
</evidence>